<dbReference type="RefSeq" id="WP_006785553.1">
    <property type="nucleotide sequence ID" value="NZ_JADMNR010000001.1"/>
</dbReference>
<dbReference type="Proteomes" id="UP000487649">
    <property type="component" value="Unassembled WGS sequence"/>
</dbReference>
<reference evidence="1 2" key="1">
    <citation type="journal article" date="2019" name="Nat. Med.">
        <title>A library of human gut bacterial isolates paired with longitudinal multiomics data enables mechanistic microbiome research.</title>
        <authorList>
            <person name="Poyet M."/>
            <person name="Groussin M."/>
            <person name="Gibbons S.M."/>
            <person name="Avila-Pacheco J."/>
            <person name="Jiang X."/>
            <person name="Kearney S.M."/>
            <person name="Perrotta A.R."/>
            <person name="Berdy B."/>
            <person name="Zhao S."/>
            <person name="Lieberman T.D."/>
            <person name="Swanson P.K."/>
            <person name="Smith M."/>
            <person name="Roesemann S."/>
            <person name="Alexander J.E."/>
            <person name="Rich S.A."/>
            <person name="Livny J."/>
            <person name="Vlamakis H."/>
            <person name="Clish C."/>
            <person name="Bullock K."/>
            <person name="Deik A."/>
            <person name="Scott J."/>
            <person name="Pierce K.A."/>
            <person name="Xavier R.J."/>
            <person name="Alm E.J."/>
        </authorList>
    </citation>
    <scope>NUCLEOTIDE SEQUENCE [LARGE SCALE GENOMIC DNA]</scope>
    <source>
        <strain evidence="1 2">BIOML-A198</strain>
    </source>
</reference>
<protein>
    <submittedName>
        <fullName evidence="1">Uncharacterized protein</fullName>
    </submittedName>
</protein>
<name>A0A6A8SEY3_9FIRM</name>
<gene>
    <name evidence="1" type="ORF">GMA92_07135</name>
</gene>
<dbReference type="AlphaFoldDB" id="A0A6A8SEY3"/>
<organism evidence="1 2">
    <name type="scientific">Turicibacter sanguinis</name>
    <dbReference type="NCBI Taxonomy" id="154288"/>
    <lineage>
        <taxon>Bacteria</taxon>
        <taxon>Bacillati</taxon>
        <taxon>Bacillota</taxon>
        <taxon>Erysipelotrichia</taxon>
        <taxon>Erysipelotrichales</taxon>
        <taxon>Turicibacteraceae</taxon>
        <taxon>Turicibacter</taxon>
    </lineage>
</organism>
<comment type="caution">
    <text evidence="1">The sequence shown here is derived from an EMBL/GenBank/DDBJ whole genome shotgun (WGS) entry which is preliminary data.</text>
</comment>
<dbReference type="EMBL" id="WMQE01000013">
    <property type="protein sequence ID" value="MTK21193.1"/>
    <property type="molecule type" value="Genomic_DNA"/>
</dbReference>
<evidence type="ECO:0000313" key="2">
    <source>
        <dbReference type="Proteomes" id="UP000487649"/>
    </source>
</evidence>
<accession>A0A6A8SEY3</accession>
<evidence type="ECO:0000313" key="1">
    <source>
        <dbReference type="EMBL" id="MTK21193.1"/>
    </source>
</evidence>
<sequence>MKKSRGDEMDFQSVNPELFILVGELLGNVIANEIPLNVQNAVGNWLQLVGQAILTYNAQQQYYQQGPGRYFTPDSFNVDNPFCQSNQSNQDGMSVEQLRQFQETLEQLVKRIETLEQELKTMKQSG</sequence>
<proteinExistence type="predicted"/>